<gene>
    <name evidence="2" type="ORF">F6B43_17120</name>
</gene>
<evidence type="ECO:0000256" key="1">
    <source>
        <dbReference type="SAM" id="MobiDB-lite"/>
    </source>
</evidence>
<dbReference type="RefSeq" id="WP_150450230.1">
    <property type="nucleotide sequence ID" value="NZ_VYSA01000005.1"/>
</dbReference>
<dbReference type="OrthoDB" id="5192284at2"/>
<organism evidence="2 3">
    <name type="scientific">Microbacterium rhizomatis</name>
    <dbReference type="NCBI Taxonomy" id="1631477"/>
    <lineage>
        <taxon>Bacteria</taxon>
        <taxon>Bacillati</taxon>
        <taxon>Actinomycetota</taxon>
        <taxon>Actinomycetes</taxon>
        <taxon>Micrococcales</taxon>
        <taxon>Microbacteriaceae</taxon>
        <taxon>Microbacterium</taxon>
    </lineage>
</organism>
<protein>
    <submittedName>
        <fullName evidence="2">Uncharacterized protein</fullName>
    </submittedName>
</protein>
<accession>A0A5J5IX87</accession>
<dbReference type="EMBL" id="VYSA01000005">
    <property type="protein sequence ID" value="KAA9105498.1"/>
    <property type="molecule type" value="Genomic_DNA"/>
</dbReference>
<dbReference type="AlphaFoldDB" id="A0A5J5IX87"/>
<keyword evidence="3" id="KW-1185">Reference proteome</keyword>
<proteinExistence type="predicted"/>
<evidence type="ECO:0000313" key="2">
    <source>
        <dbReference type="EMBL" id="KAA9105498.1"/>
    </source>
</evidence>
<feature type="region of interest" description="Disordered" evidence="1">
    <location>
        <begin position="63"/>
        <end position="84"/>
    </location>
</feature>
<feature type="region of interest" description="Disordered" evidence="1">
    <location>
        <begin position="1"/>
        <end position="38"/>
    </location>
</feature>
<comment type="caution">
    <text evidence="2">The sequence shown here is derived from an EMBL/GenBank/DDBJ whole genome shotgun (WGS) entry which is preliminary data.</text>
</comment>
<reference evidence="3" key="1">
    <citation type="submission" date="2019-09" db="EMBL/GenBank/DDBJ databases">
        <title>Mumia zhuanghuii sp. nov. isolated from the intestinal contents of plateau pika (Ochotona curzoniae) in the Qinghai-Tibet plateau of China.</title>
        <authorList>
            <person name="Tian Z."/>
        </authorList>
    </citation>
    <scope>NUCLEOTIDE SEQUENCE [LARGE SCALE GENOMIC DNA]</scope>
    <source>
        <strain evidence="3">JCM 30598</strain>
    </source>
</reference>
<feature type="non-terminal residue" evidence="2">
    <location>
        <position position="84"/>
    </location>
</feature>
<name>A0A5J5IX87_9MICO</name>
<evidence type="ECO:0000313" key="3">
    <source>
        <dbReference type="Proteomes" id="UP000325827"/>
    </source>
</evidence>
<sequence length="84" mass="8977">MVRSRTPGSGNNDSPRDQGTAPAPAQTTPGVAPDDPCHRINRCNMDYEVGLIREITLADLVSFTPTPPTLTNEPAGYGITKRPT</sequence>
<feature type="compositionally biased region" description="Polar residues" evidence="1">
    <location>
        <begin position="1"/>
        <end position="13"/>
    </location>
</feature>
<dbReference type="Proteomes" id="UP000325827">
    <property type="component" value="Unassembled WGS sequence"/>
</dbReference>